<proteinExistence type="predicted"/>
<dbReference type="AlphaFoldDB" id="A0A1Q3DWL8"/>
<accession>A0A1Q3DWL8</accession>
<comment type="caution">
    <text evidence="2">The sequence shown here is derived from an EMBL/GenBank/DDBJ whole genome shotgun (WGS) entry which is preliminary data.</text>
</comment>
<feature type="transmembrane region" description="Helical" evidence="1">
    <location>
        <begin position="351"/>
        <end position="368"/>
    </location>
</feature>
<name>A0A1Q3DWL8_LENED</name>
<keyword evidence="1" id="KW-0472">Membrane</keyword>
<reference evidence="2 3" key="2">
    <citation type="submission" date="2017-02" db="EMBL/GenBank/DDBJ databases">
        <title>A genome survey and senescence transcriptome analysis in Lentinula edodes.</title>
        <authorList>
            <person name="Sakamoto Y."/>
            <person name="Nakade K."/>
            <person name="Sato S."/>
            <person name="Yoshida Y."/>
            <person name="Miyazaki K."/>
            <person name="Natsume S."/>
            <person name="Konno N."/>
        </authorList>
    </citation>
    <scope>NUCLEOTIDE SEQUENCE [LARGE SCALE GENOMIC DNA]</scope>
    <source>
        <strain evidence="2 3">NBRC 111202</strain>
    </source>
</reference>
<dbReference type="Proteomes" id="UP000188533">
    <property type="component" value="Unassembled WGS sequence"/>
</dbReference>
<dbReference type="EMBL" id="BDGU01000013">
    <property type="protein sequence ID" value="GAV99406.1"/>
    <property type="molecule type" value="Genomic_DNA"/>
</dbReference>
<evidence type="ECO:0000256" key="1">
    <source>
        <dbReference type="SAM" id="Phobius"/>
    </source>
</evidence>
<reference evidence="2 3" key="1">
    <citation type="submission" date="2016-08" db="EMBL/GenBank/DDBJ databases">
        <authorList>
            <consortium name="Lentinula edodes genome sequencing consortium"/>
            <person name="Sakamoto Y."/>
            <person name="Nakade K."/>
            <person name="Sato S."/>
            <person name="Yoshida Y."/>
            <person name="Miyazaki K."/>
            <person name="Natsume S."/>
            <person name="Konno N."/>
        </authorList>
    </citation>
    <scope>NUCLEOTIDE SEQUENCE [LARGE SCALE GENOMIC DNA]</scope>
    <source>
        <strain evidence="2 3">NBRC 111202</strain>
    </source>
</reference>
<organism evidence="2 3">
    <name type="scientific">Lentinula edodes</name>
    <name type="common">Shiitake mushroom</name>
    <name type="synonym">Lentinus edodes</name>
    <dbReference type="NCBI Taxonomy" id="5353"/>
    <lineage>
        <taxon>Eukaryota</taxon>
        <taxon>Fungi</taxon>
        <taxon>Dikarya</taxon>
        <taxon>Basidiomycota</taxon>
        <taxon>Agaricomycotina</taxon>
        <taxon>Agaricomycetes</taxon>
        <taxon>Agaricomycetidae</taxon>
        <taxon>Agaricales</taxon>
        <taxon>Marasmiineae</taxon>
        <taxon>Omphalotaceae</taxon>
        <taxon>Lentinula</taxon>
    </lineage>
</organism>
<protein>
    <submittedName>
        <fullName evidence="2">Uncharacterized protein</fullName>
    </submittedName>
</protein>
<feature type="transmembrane region" description="Helical" evidence="1">
    <location>
        <begin position="327"/>
        <end position="345"/>
    </location>
</feature>
<feature type="transmembrane region" description="Helical" evidence="1">
    <location>
        <begin position="170"/>
        <end position="190"/>
    </location>
</feature>
<gene>
    <name evidence="2" type="ORF">LENED_000862</name>
</gene>
<keyword evidence="3" id="KW-1185">Reference proteome</keyword>
<keyword evidence="1" id="KW-1133">Transmembrane helix</keyword>
<evidence type="ECO:0000313" key="3">
    <source>
        <dbReference type="Proteomes" id="UP000188533"/>
    </source>
</evidence>
<feature type="transmembrane region" description="Helical" evidence="1">
    <location>
        <begin position="275"/>
        <end position="296"/>
    </location>
</feature>
<feature type="transmembrane region" description="Helical" evidence="1">
    <location>
        <begin position="139"/>
        <end position="158"/>
    </location>
</feature>
<evidence type="ECO:0000313" key="2">
    <source>
        <dbReference type="EMBL" id="GAV99406.1"/>
    </source>
</evidence>
<keyword evidence="1" id="KW-0812">Transmembrane</keyword>
<sequence length="475" mass="53394">MAPRAVSRNDQKLPAGLKEVELADDGMATVLNCIAQSQTDFQHRLNLHHLSLEGCTPEVFPYVSGALQALSGSLKTFRLSFLPEKDNYFYEASNLTDSFAIPLLHIIVTADLDTVNITSFPFEYQDTYSPIYGTIIVELLLYGQQCAFTVLFGIYLYLQARHHGRHRFYQISLTFLYLSATASVILDTIAGREIMLYVLDKLDPFDNDSSSSGYYYHSQTNLRTAGMALYVTANFVADTLLLYRCYVIWGSRKLVIAGPATVSFLNTETRQPHRFLVINLVTNLLLTSLIAGRLRWTNMLTDRTLKGFSQSNEPHFNGILETLVESCLLYSITLVVSIVLKVYTITSDLDFLPILIQILGIATTLIMVRVDLGISVELAAYDYSSKEIPSDVERGNLPGFFVNDSVLHEEWRVTPWRGQAVSCDPHPKYACRDAPRDQTLDRTPDLLAHRSPLMHGLMNYTIPAKLSLVALRSHV</sequence>